<evidence type="ECO:0000313" key="6">
    <source>
        <dbReference type="EMBL" id="KAG2886782.1"/>
    </source>
</evidence>
<evidence type="ECO:0000313" key="4">
    <source>
        <dbReference type="EMBL" id="KAG2820313.1"/>
    </source>
</evidence>
<dbReference type="InterPro" id="IPR016181">
    <property type="entry name" value="Acyl_CoA_acyltransferase"/>
</dbReference>
<reference evidence="5" key="1">
    <citation type="submission" date="2018-10" db="EMBL/GenBank/DDBJ databases">
        <title>Effector identification in a new, highly contiguous assembly of the strawberry crown rot pathogen Phytophthora cactorum.</title>
        <authorList>
            <person name="Armitage A.D."/>
            <person name="Nellist C.F."/>
            <person name="Bates H."/>
            <person name="Vickerstaff R.J."/>
            <person name="Harrison R.J."/>
        </authorList>
    </citation>
    <scope>NUCLEOTIDE SEQUENCE</scope>
    <source>
        <strain evidence="4">15-7</strain>
        <strain evidence="5">4032</strain>
        <strain evidence="6">4040</strain>
        <strain evidence="7">P415</strain>
    </source>
</reference>
<dbReference type="EMBL" id="RCMK01001925">
    <property type="protein sequence ID" value="KAG2886782.1"/>
    <property type="molecule type" value="Genomic_DNA"/>
</dbReference>
<dbReference type="VEuPathDB" id="FungiDB:PC110_g22717"/>
<dbReference type="Pfam" id="PF00583">
    <property type="entry name" value="Acetyltransf_1"/>
    <property type="match status" value="1"/>
</dbReference>
<dbReference type="Proteomes" id="UP000736787">
    <property type="component" value="Unassembled WGS sequence"/>
</dbReference>
<keyword evidence="2" id="KW-0012">Acyltransferase</keyword>
<dbReference type="GO" id="GO:0008080">
    <property type="term" value="F:N-acetyltransferase activity"/>
    <property type="evidence" value="ECO:0007669"/>
    <property type="project" value="UniProtKB-ARBA"/>
</dbReference>
<evidence type="ECO:0000313" key="5">
    <source>
        <dbReference type="EMBL" id="KAG2879909.1"/>
    </source>
</evidence>
<evidence type="ECO:0000256" key="1">
    <source>
        <dbReference type="ARBA" id="ARBA00022679"/>
    </source>
</evidence>
<dbReference type="AlphaFoldDB" id="A0A8T1AJ60"/>
<dbReference type="EMBL" id="RCML01003004">
    <property type="protein sequence ID" value="KAG2956541.1"/>
    <property type="molecule type" value="Genomic_DNA"/>
</dbReference>
<dbReference type="InterPro" id="IPR051635">
    <property type="entry name" value="SNAT-like"/>
</dbReference>
<feature type="domain" description="N-acetyltransferase" evidence="3">
    <location>
        <begin position="36"/>
        <end position="121"/>
    </location>
</feature>
<name>A0A8T1AJ60_9STRA</name>
<dbReference type="PANTHER" id="PTHR10908">
    <property type="entry name" value="SEROTONIN N-ACETYLTRANSFERASE"/>
    <property type="match status" value="1"/>
</dbReference>
<sequence length="127" mass="14135">MSPPNHLRLALLTEEDDIRRAVALEAASYPADEAATESGIRFRQKNAGPFFWVAYLPKDDQESETLVGFVNGTLAVKDELDDKSMGHHDPHGSLLCIHSVVVDQAFHRQGLASSIYWHITQSVFFSP</sequence>
<dbReference type="Proteomes" id="UP000774804">
    <property type="component" value="Unassembled WGS sequence"/>
</dbReference>
<accession>A0A8T1AJ60</accession>
<dbReference type="Gene3D" id="3.40.630.30">
    <property type="match status" value="1"/>
</dbReference>
<comment type="caution">
    <text evidence="5">The sequence shown here is derived from an EMBL/GenBank/DDBJ whole genome shotgun (WGS) entry which is preliminary data.</text>
</comment>
<evidence type="ECO:0000259" key="3">
    <source>
        <dbReference type="Pfam" id="PF00583"/>
    </source>
</evidence>
<proteinExistence type="predicted"/>
<dbReference type="EMBL" id="RCMI01001934">
    <property type="protein sequence ID" value="KAG2879909.1"/>
    <property type="molecule type" value="Genomic_DNA"/>
</dbReference>
<gene>
    <name evidence="4" type="ORF">PC113_g22620</name>
    <name evidence="5" type="ORF">PC115_g22671</name>
    <name evidence="6" type="ORF">PC117_g25307</name>
    <name evidence="7" type="ORF">PC118_g24421</name>
</gene>
<evidence type="ECO:0000313" key="7">
    <source>
        <dbReference type="EMBL" id="KAG2956541.1"/>
    </source>
</evidence>
<organism evidence="5 8">
    <name type="scientific">Phytophthora cactorum</name>
    <dbReference type="NCBI Taxonomy" id="29920"/>
    <lineage>
        <taxon>Eukaryota</taxon>
        <taxon>Sar</taxon>
        <taxon>Stramenopiles</taxon>
        <taxon>Oomycota</taxon>
        <taxon>Peronosporomycetes</taxon>
        <taxon>Peronosporales</taxon>
        <taxon>Peronosporaceae</taxon>
        <taxon>Phytophthora</taxon>
    </lineage>
</organism>
<dbReference type="Proteomes" id="UP000697107">
    <property type="component" value="Unassembled WGS sequence"/>
</dbReference>
<protein>
    <recommendedName>
        <fullName evidence="3">N-acetyltransferase domain-containing protein</fullName>
    </recommendedName>
</protein>
<dbReference type="InterPro" id="IPR000182">
    <property type="entry name" value="GNAT_dom"/>
</dbReference>
<dbReference type="PANTHER" id="PTHR10908:SF0">
    <property type="entry name" value="SEROTONIN N-ACETYLTRANSFERASE"/>
    <property type="match status" value="1"/>
</dbReference>
<evidence type="ECO:0000313" key="8">
    <source>
        <dbReference type="Proteomes" id="UP000774804"/>
    </source>
</evidence>
<dbReference type="EMBL" id="RCMG01001767">
    <property type="protein sequence ID" value="KAG2820313.1"/>
    <property type="molecule type" value="Genomic_DNA"/>
</dbReference>
<dbReference type="SUPFAM" id="SSF55729">
    <property type="entry name" value="Acyl-CoA N-acyltransferases (Nat)"/>
    <property type="match status" value="1"/>
</dbReference>
<dbReference type="Proteomes" id="UP000735874">
    <property type="component" value="Unassembled WGS sequence"/>
</dbReference>
<evidence type="ECO:0000256" key="2">
    <source>
        <dbReference type="ARBA" id="ARBA00023315"/>
    </source>
</evidence>
<keyword evidence="1" id="KW-0808">Transferase</keyword>